<proteinExistence type="predicted"/>
<dbReference type="RefSeq" id="WP_004515621.1">
    <property type="nucleotide sequence ID" value="NZ_FNOF01000010.1"/>
</dbReference>
<dbReference type="EMBL" id="FNOF01000010">
    <property type="protein sequence ID" value="SDW94240.1"/>
    <property type="molecule type" value="Genomic_DNA"/>
</dbReference>
<dbReference type="InterPro" id="IPR003718">
    <property type="entry name" value="OsmC/Ohr_fam"/>
</dbReference>
<evidence type="ECO:0000313" key="1">
    <source>
        <dbReference type="EMBL" id="SDW94240.1"/>
    </source>
</evidence>
<dbReference type="Proteomes" id="UP000182573">
    <property type="component" value="Unassembled WGS sequence"/>
</dbReference>
<name>A0A1H2XN60_HALVA</name>
<dbReference type="InterPro" id="IPR015946">
    <property type="entry name" value="KH_dom-like_a/b"/>
</dbReference>
<dbReference type="Pfam" id="PF02566">
    <property type="entry name" value="OsmC"/>
    <property type="match status" value="1"/>
</dbReference>
<organism evidence="1 2">
    <name type="scientific">Haloarcula vallismortis</name>
    <name type="common">Halobacterium vallismortis</name>
    <dbReference type="NCBI Taxonomy" id="28442"/>
    <lineage>
        <taxon>Archaea</taxon>
        <taxon>Methanobacteriati</taxon>
        <taxon>Methanobacteriota</taxon>
        <taxon>Stenosarchaea group</taxon>
        <taxon>Halobacteria</taxon>
        <taxon>Halobacteriales</taxon>
        <taxon>Haloarculaceae</taxon>
        <taxon>Haloarcula</taxon>
    </lineage>
</organism>
<accession>A0A1H2XN60</accession>
<gene>
    <name evidence="1" type="ORF">SAMN05443574_11038</name>
</gene>
<dbReference type="Gene3D" id="3.30.300.20">
    <property type="match status" value="1"/>
</dbReference>
<dbReference type="AlphaFoldDB" id="A0A1H2XN60"/>
<dbReference type="SUPFAM" id="SSF82784">
    <property type="entry name" value="OsmC-like"/>
    <property type="match status" value="1"/>
</dbReference>
<dbReference type="STRING" id="28442.SAMN05443574_11038"/>
<protein>
    <submittedName>
        <fullName evidence="1">OsmC-like protein</fullName>
    </submittedName>
</protein>
<dbReference type="InterPro" id="IPR036102">
    <property type="entry name" value="OsmC/Ohrsf"/>
</dbReference>
<evidence type="ECO:0000313" key="2">
    <source>
        <dbReference type="Proteomes" id="UP000182573"/>
    </source>
</evidence>
<reference evidence="1 2" key="1">
    <citation type="submission" date="2016-10" db="EMBL/GenBank/DDBJ databases">
        <authorList>
            <person name="de Groot N.N."/>
        </authorList>
    </citation>
    <scope>NUCLEOTIDE SEQUENCE [LARGE SCALE GENOMIC DNA]</scope>
    <source>
        <strain evidence="1 2">DSM 3756</strain>
    </source>
</reference>
<sequence length="131" mass="14306">MSDIEVESTCEEGYTVESIINGEWELIVDALSENGPSPNEVLAADYASCYIPALRVAADKYGHEDIGTIDVDVAADLDEDDDLEAIDFHVEVEESLADEEQDIVELAEDICHVHSALQDELHAEITIESGV</sequence>